<proteinExistence type="predicted"/>
<name>M2AL36_9BACT</name>
<comment type="caution">
    <text evidence="1">The sequence shown here is derived from an EMBL/GenBank/DDBJ whole genome shotgun (WGS) entry which is preliminary data.</text>
</comment>
<dbReference type="InterPro" id="IPR017504">
    <property type="entry name" value="CHP03067_Planctomycetes"/>
</dbReference>
<dbReference type="PATRIC" id="fig|1263867.3.peg.1549"/>
<gene>
    <name evidence="1" type="ORF">RE6C_01466</name>
</gene>
<evidence type="ECO:0000313" key="2">
    <source>
        <dbReference type="Proteomes" id="UP000011529"/>
    </source>
</evidence>
<dbReference type="Gene3D" id="3.80.10.10">
    <property type="entry name" value="Ribonuclease Inhibitor"/>
    <property type="match status" value="1"/>
</dbReference>
<accession>M2AL36</accession>
<organism evidence="1 2">
    <name type="scientific">Rhodopirellula europaea 6C</name>
    <dbReference type="NCBI Taxonomy" id="1263867"/>
    <lineage>
        <taxon>Bacteria</taxon>
        <taxon>Pseudomonadati</taxon>
        <taxon>Planctomycetota</taxon>
        <taxon>Planctomycetia</taxon>
        <taxon>Pirellulales</taxon>
        <taxon>Pirellulaceae</taxon>
        <taxon>Rhodopirellula</taxon>
    </lineage>
</organism>
<evidence type="ECO:0000313" key="1">
    <source>
        <dbReference type="EMBL" id="EMB17835.1"/>
    </source>
</evidence>
<dbReference type="EMBL" id="ANMO01000085">
    <property type="protein sequence ID" value="EMB17835.1"/>
    <property type="molecule type" value="Genomic_DNA"/>
</dbReference>
<dbReference type="InterPro" id="IPR032675">
    <property type="entry name" value="LRR_dom_sf"/>
</dbReference>
<protein>
    <submittedName>
        <fullName evidence="1">Uncharacterized protein</fullName>
    </submittedName>
</protein>
<dbReference type="Proteomes" id="UP000011529">
    <property type="component" value="Unassembled WGS sequence"/>
</dbReference>
<dbReference type="NCBIfam" id="TIGR03067">
    <property type="entry name" value="Planc_TIGR03067"/>
    <property type="match status" value="1"/>
</dbReference>
<reference evidence="1" key="2">
    <citation type="journal article" date="2013" name="Mar. Genomics">
        <title>Expression of sulfatases in Rhodopirellula baltica and the diversity of sulfatases in the genus Rhodopirellula.</title>
        <authorList>
            <person name="Wegner C.E."/>
            <person name="Richter-Heitmann T."/>
            <person name="Klindworth A."/>
            <person name="Klockow C."/>
            <person name="Richter M."/>
            <person name="Achstetter T."/>
            <person name="Glockner F.O."/>
            <person name="Harder J."/>
        </authorList>
    </citation>
    <scope>NUCLEOTIDE SEQUENCE [LARGE SCALE GENOMIC DNA]</scope>
    <source>
        <strain evidence="1">6C</strain>
    </source>
</reference>
<sequence length="364" mass="41776">MRLILAISLATLTVVSQPPKTFSQQAISKGDWTYRDGKPESVTFWYGTVLTRSEIDELSSYTSLTRIVMGNAGIDSEYVEIEDTLWKLRRLKNLEEVRLCKDGINNKDLKFIASLPKIRILEFNAHNGGEDRPICTDQCADHLCSAKTLQHLLIHDGQFTDKFVAKITQGLPELEELMMNSAELTDESLRLISERCKKLKSLSITSDHFTVEGLKHLDRLKKLERRSVSSPALRKTADPKEITKLLGTWEYVSATYEGEPMDVRENETITLTEDSWTLRRNGNLVSTSTWEINSTKSPKWLTQFTQGGKVNFVDRWVYKFDEEQLVICKSSWMDERRPNRFVSVGGDKQYLIVLRRTETNAKIE</sequence>
<reference evidence="1" key="1">
    <citation type="submission" date="2012-11" db="EMBL/GenBank/DDBJ databases">
        <title>Permanent draft genomes of Rhodopirellula europaea strain SH398 and 6C.</title>
        <authorList>
            <person name="Richter M."/>
            <person name="Richter-Heitmann T."/>
            <person name="Frank C."/>
            <person name="Harder J."/>
            <person name="Glockner F.O."/>
        </authorList>
    </citation>
    <scope>NUCLEOTIDE SEQUENCE</scope>
    <source>
        <strain evidence="1">6C</strain>
    </source>
</reference>
<dbReference type="AlphaFoldDB" id="M2AL36"/>
<dbReference type="RefSeq" id="WP_008655140.1">
    <property type="nucleotide sequence ID" value="NZ_ANMO01000085.1"/>
</dbReference>
<dbReference type="SUPFAM" id="SSF52047">
    <property type="entry name" value="RNI-like"/>
    <property type="match status" value="1"/>
</dbReference>
<keyword evidence="2" id="KW-1185">Reference proteome</keyword>